<reference evidence="1" key="1">
    <citation type="submission" date="2020-12" db="EMBL/GenBank/DDBJ databases">
        <title>The genome sequence of Inhella sp. 4Y17.</title>
        <authorList>
            <person name="Liu Y."/>
        </authorList>
    </citation>
    <scope>NUCLEOTIDE SEQUENCE</scope>
    <source>
        <strain evidence="1">4Y10</strain>
    </source>
</reference>
<sequence>MVALAGGCGIGWRQPHYRQVLEDLPRLPFLEVHSENFFGSGGAAQALLRQARQHYPLSLHGVGLGLGSAAGVDPGHLNQLNDLVTAVEPWLVSDHACFGRVAGVGGFQHAADLLPIPFSDRGLNLLAAAVDQVQERLKRVIAIENLSAYLGWAEDTLEEPEFFNALTQRTGCQLLLDVNNLVVNAHNRGSARAGCCPEAWVRALRPGSVAEIHVAGHTVLADGFAVDDHGSRVPEPVWALYRVAIQHLGPVPTLVEWDQAVPELAVLVAEAARAEAEARAVLP</sequence>
<comment type="caution">
    <text evidence="1">The sequence shown here is derived from an EMBL/GenBank/DDBJ whole genome shotgun (WGS) entry which is preliminary data.</text>
</comment>
<keyword evidence="2" id="KW-1185">Reference proteome</keyword>
<dbReference type="Proteomes" id="UP000620139">
    <property type="component" value="Unassembled WGS sequence"/>
</dbReference>
<name>A0A931IXS6_9BURK</name>
<evidence type="ECO:0000313" key="1">
    <source>
        <dbReference type="EMBL" id="MBH9552975.1"/>
    </source>
</evidence>
<dbReference type="PANTHER" id="PTHR42194:SF1">
    <property type="entry name" value="UPF0276 PROTEIN HI_1600"/>
    <property type="match status" value="1"/>
</dbReference>
<dbReference type="EMBL" id="JAEDAL010000003">
    <property type="protein sequence ID" value="MBH9552975.1"/>
    <property type="molecule type" value="Genomic_DNA"/>
</dbReference>
<proteinExistence type="predicted"/>
<dbReference type="Gene3D" id="3.20.20.150">
    <property type="entry name" value="Divalent-metal-dependent TIM barrel enzymes"/>
    <property type="match status" value="1"/>
</dbReference>
<dbReference type="Pfam" id="PF05114">
    <property type="entry name" value="MbnB_TglH_ChrH"/>
    <property type="match status" value="1"/>
</dbReference>
<accession>A0A931IXS6</accession>
<dbReference type="PANTHER" id="PTHR42194">
    <property type="entry name" value="UPF0276 PROTEIN HI_1600"/>
    <property type="match status" value="1"/>
</dbReference>
<dbReference type="AlphaFoldDB" id="A0A931IXS6"/>
<dbReference type="NCBIfam" id="NF003818">
    <property type="entry name" value="PRK05409.1"/>
    <property type="match status" value="1"/>
</dbReference>
<gene>
    <name evidence="1" type="ORF">I7X43_08915</name>
</gene>
<protein>
    <submittedName>
        <fullName evidence="1">DUF692 domain-containing protein</fullName>
    </submittedName>
</protein>
<organism evidence="1 2">
    <name type="scientific">Inhella gelatinilytica</name>
    <dbReference type="NCBI Taxonomy" id="2795030"/>
    <lineage>
        <taxon>Bacteria</taxon>
        <taxon>Pseudomonadati</taxon>
        <taxon>Pseudomonadota</taxon>
        <taxon>Betaproteobacteria</taxon>
        <taxon>Burkholderiales</taxon>
        <taxon>Sphaerotilaceae</taxon>
        <taxon>Inhella</taxon>
    </lineage>
</organism>
<dbReference type="InterPro" id="IPR007801">
    <property type="entry name" value="MbnB/TglH/ChrH"/>
</dbReference>
<evidence type="ECO:0000313" key="2">
    <source>
        <dbReference type="Proteomes" id="UP000620139"/>
    </source>
</evidence>